<gene>
    <name evidence="2" type="ORF">L596_008677</name>
</gene>
<dbReference type="AlphaFoldDB" id="A0A4U5PDD0"/>
<feature type="region of interest" description="Disordered" evidence="1">
    <location>
        <begin position="1"/>
        <end position="30"/>
    </location>
</feature>
<accession>A0A4U5PDD0</accession>
<reference evidence="2 3" key="1">
    <citation type="journal article" date="2015" name="Genome Biol.">
        <title>Comparative genomics of Steinernema reveals deeply conserved gene regulatory networks.</title>
        <authorList>
            <person name="Dillman A.R."/>
            <person name="Macchietto M."/>
            <person name="Porter C.F."/>
            <person name="Rogers A."/>
            <person name="Williams B."/>
            <person name="Antoshechkin I."/>
            <person name="Lee M.M."/>
            <person name="Goodwin Z."/>
            <person name="Lu X."/>
            <person name="Lewis E.E."/>
            <person name="Goodrich-Blair H."/>
            <person name="Stock S.P."/>
            <person name="Adams B.J."/>
            <person name="Sternberg P.W."/>
            <person name="Mortazavi A."/>
        </authorList>
    </citation>
    <scope>NUCLEOTIDE SEQUENCE [LARGE SCALE GENOMIC DNA]</scope>
    <source>
        <strain evidence="2 3">ALL</strain>
    </source>
</reference>
<evidence type="ECO:0000313" key="2">
    <source>
        <dbReference type="EMBL" id="TKR94388.1"/>
    </source>
</evidence>
<evidence type="ECO:0000313" key="3">
    <source>
        <dbReference type="Proteomes" id="UP000298663"/>
    </source>
</evidence>
<evidence type="ECO:0000256" key="1">
    <source>
        <dbReference type="SAM" id="MobiDB-lite"/>
    </source>
</evidence>
<protein>
    <submittedName>
        <fullName evidence="2">Uncharacterized protein</fullName>
    </submittedName>
</protein>
<reference evidence="2 3" key="2">
    <citation type="journal article" date="2019" name="G3 (Bethesda)">
        <title>Hybrid Assembly of the Genome of the Entomopathogenic Nematode Steinernema carpocapsae Identifies the X-Chromosome.</title>
        <authorList>
            <person name="Serra L."/>
            <person name="Macchietto M."/>
            <person name="Macias-Munoz A."/>
            <person name="McGill C.J."/>
            <person name="Rodriguez I.M."/>
            <person name="Rodriguez B."/>
            <person name="Murad R."/>
            <person name="Mortazavi A."/>
        </authorList>
    </citation>
    <scope>NUCLEOTIDE SEQUENCE [LARGE SCALE GENOMIC DNA]</scope>
    <source>
        <strain evidence="2 3">ALL</strain>
    </source>
</reference>
<organism evidence="2 3">
    <name type="scientific">Steinernema carpocapsae</name>
    <name type="common">Entomopathogenic nematode</name>
    <dbReference type="NCBI Taxonomy" id="34508"/>
    <lineage>
        <taxon>Eukaryota</taxon>
        <taxon>Metazoa</taxon>
        <taxon>Ecdysozoa</taxon>
        <taxon>Nematoda</taxon>
        <taxon>Chromadorea</taxon>
        <taxon>Rhabditida</taxon>
        <taxon>Tylenchina</taxon>
        <taxon>Panagrolaimomorpha</taxon>
        <taxon>Strongyloidoidea</taxon>
        <taxon>Steinernematidae</taxon>
        <taxon>Steinernema</taxon>
    </lineage>
</organism>
<dbReference type="Proteomes" id="UP000298663">
    <property type="component" value="Unassembled WGS sequence"/>
</dbReference>
<name>A0A4U5PDD0_STECR</name>
<keyword evidence="3" id="KW-1185">Reference proteome</keyword>
<dbReference type="EMBL" id="AZBU02000002">
    <property type="protein sequence ID" value="TKR94388.1"/>
    <property type="molecule type" value="Genomic_DNA"/>
</dbReference>
<proteinExistence type="predicted"/>
<sequence>MSVRESESGSPIYARDLYRNPYDSSSGIWSSTDLKRDVEMTSEDEAIDQYESRLAAPRSSEISVTCVQAGPSTKPQRL</sequence>
<comment type="caution">
    <text evidence="2">The sequence shown here is derived from an EMBL/GenBank/DDBJ whole genome shotgun (WGS) entry which is preliminary data.</text>
</comment>